<keyword evidence="4 8" id="KW-0812">Transmembrane</keyword>
<dbReference type="AlphaFoldDB" id="A0A7J7F8I8"/>
<comment type="caution">
    <text evidence="10">The sequence shown here is derived from an EMBL/GenBank/DDBJ whole genome shotgun (WGS) entry which is preliminary data.</text>
</comment>
<keyword evidence="6 8" id="KW-0406">Ion transport</keyword>
<comment type="subcellular location">
    <subcellularLocation>
        <location evidence="1">Membrane</location>
        <topology evidence="1">Single-pass membrane protein</topology>
    </subcellularLocation>
</comment>
<keyword evidence="11" id="KW-1185">Reference proteome</keyword>
<dbReference type="Gene3D" id="1.20.5.780">
    <property type="entry name" value="Single helix bin"/>
    <property type="match status" value="1"/>
</dbReference>
<evidence type="ECO:0000256" key="1">
    <source>
        <dbReference type="ARBA" id="ARBA00004167"/>
    </source>
</evidence>
<protein>
    <recommendedName>
        <fullName evidence="8">FXYD domain-containing ion transport regulator</fullName>
    </recommendedName>
</protein>
<feature type="non-terminal residue" evidence="10">
    <location>
        <position position="183"/>
    </location>
</feature>
<keyword evidence="5 8" id="KW-1133">Transmembrane helix</keyword>
<evidence type="ECO:0000256" key="6">
    <source>
        <dbReference type="ARBA" id="ARBA00023065"/>
    </source>
</evidence>
<dbReference type="Pfam" id="PF02038">
    <property type="entry name" value="ATP1G1_PLM_MAT8"/>
    <property type="match status" value="1"/>
</dbReference>
<dbReference type="InterPro" id="IPR000272">
    <property type="entry name" value="Ion-transport_regulator_FXYD"/>
</dbReference>
<evidence type="ECO:0000313" key="10">
    <source>
        <dbReference type="EMBL" id="KAF5924329.1"/>
    </source>
</evidence>
<dbReference type="EMBL" id="JACDTQ010001023">
    <property type="protein sequence ID" value="KAF5924329.1"/>
    <property type="molecule type" value="Genomic_DNA"/>
</dbReference>
<name>A0A7J7F8I8_DICBM</name>
<evidence type="ECO:0000256" key="2">
    <source>
        <dbReference type="ARBA" id="ARBA00005948"/>
    </source>
</evidence>
<sequence>QTSTEATSTSVADPTAVTVHTLTQTPDTVHPDLQPTPQTSALPAAETTPNKSEKETQTQRLTGTEALLTTDPGTDRSRMEASSHSTNPTESTTTSKRRSPRKDVKKDPAPRPAGSSEDDPFSYDEDTLRKRGLLVAAVLFITGIVILTSENGGGQAGETGTGGGGPCWLCLTGALFKALGKSK</sequence>
<accession>A0A7J7F8I8</accession>
<reference evidence="10 11" key="1">
    <citation type="journal article" date="2020" name="Mol. Biol. Evol.">
        <title>Interspecific Gene Flow and the Evolution of Specialization in Black and White Rhinoceros.</title>
        <authorList>
            <person name="Moodley Y."/>
            <person name="Westbury M.V."/>
            <person name="Russo I.M."/>
            <person name="Gopalakrishnan S."/>
            <person name="Rakotoarivelo A."/>
            <person name="Olsen R.A."/>
            <person name="Prost S."/>
            <person name="Tunstall T."/>
            <person name="Ryder O.A."/>
            <person name="Dalen L."/>
            <person name="Bruford M.W."/>
        </authorList>
    </citation>
    <scope>NUCLEOTIDE SEQUENCE [LARGE SCALE GENOMIC DNA]</scope>
    <source>
        <strain evidence="10">SBR-YM</strain>
        <tissue evidence="10">Skin</tissue>
    </source>
</reference>
<dbReference type="GO" id="GO:0043269">
    <property type="term" value="P:regulation of monoatomic ion transport"/>
    <property type="evidence" value="ECO:0007669"/>
    <property type="project" value="InterPro"/>
</dbReference>
<feature type="transmembrane region" description="Helical" evidence="8">
    <location>
        <begin position="132"/>
        <end position="149"/>
    </location>
</feature>
<gene>
    <name evidence="10" type="ORF">HPG69_012583</name>
</gene>
<dbReference type="PROSITE" id="PS01310">
    <property type="entry name" value="FXYD"/>
    <property type="match status" value="1"/>
</dbReference>
<keyword evidence="7 8" id="KW-0472">Membrane</keyword>
<keyword evidence="3 8" id="KW-0813">Transport</keyword>
<dbReference type="PANTHER" id="PTHR14132:SF14">
    <property type="entry name" value="FXYD DOMAIN-CONTAINING ION TRANSPORT REGULATOR 5"/>
    <property type="match status" value="1"/>
</dbReference>
<evidence type="ECO:0000256" key="7">
    <source>
        <dbReference type="ARBA" id="ARBA00023136"/>
    </source>
</evidence>
<dbReference type="Proteomes" id="UP000551758">
    <property type="component" value="Unassembled WGS sequence"/>
</dbReference>
<feature type="compositionally biased region" description="Polar residues" evidence="9">
    <location>
        <begin position="82"/>
        <end position="94"/>
    </location>
</feature>
<proteinExistence type="inferred from homology"/>
<dbReference type="PANTHER" id="PTHR14132">
    <property type="entry name" value="SODIUM/POTASSIUM-TRANSPORTING ATPASE SUBUNIT GAMMA"/>
    <property type="match status" value="1"/>
</dbReference>
<evidence type="ECO:0000256" key="8">
    <source>
        <dbReference type="RuleBase" id="RU364131"/>
    </source>
</evidence>
<organism evidence="10 11">
    <name type="scientific">Diceros bicornis minor</name>
    <name type="common">South-central black rhinoceros</name>
    <dbReference type="NCBI Taxonomy" id="77932"/>
    <lineage>
        <taxon>Eukaryota</taxon>
        <taxon>Metazoa</taxon>
        <taxon>Chordata</taxon>
        <taxon>Craniata</taxon>
        <taxon>Vertebrata</taxon>
        <taxon>Euteleostomi</taxon>
        <taxon>Mammalia</taxon>
        <taxon>Eutheria</taxon>
        <taxon>Laurasiatheria</taxon>
        <taxon>Perissodactyla</taxon>
        <taxon>Rhinocerotidae</taxon>
        <taxon>Diceros</taxon>
    </lineage>
</organism>
<comment type="similarity">
    <text evidence="2 8">Belongs to the FXYD family.</text>
</comment>
<evidence type="ECO:0000256" key="5">
    <source>
        <dbReference type="ARBA" id="ARBA00022989"/>
    </source>
</evidence>
<dbReference type="CDD" id="cd20323">
    <property type="entry name" value="FXYD_FXYD5"/>
    <property type="match status" value="1"/>
</dbReference>
<dbReference type="GO" id="GO:0016020">
    <property type="term" value="C:membrane"/>
    <property type="evidence" value="ECO:0007669"/>
    <property type="project" value="UniProtKB-SubCell"/>
</dbReference>
<feature type="compositionally biased region" description="Polar residues" evidence="9">
    <location>
        <begin position="1"/>
        <end position="27"/>
    </location>
</feature>
<evidence type="ECO:0000256" key="3">
    <source>
        <dbReference type="ARBA" id="ARBA00022448"/>
    </source>
</evidence>
<dbReference type="GO" id="GO:0017080">
    <property type="term" value="F:sodium channel regulator activity"/>
    <property type="evidence" value="ECO:0007669"/>
    <property type="project" value="TreeGrafter"/>
</dbReference>
<evidence type="ECO:0000256" key="4">
    <source>
        <dbReference type="ARBA" id="ARBA00022692"/>
    </source>
</evidence>
<evidence type="ECO:0000256" key="9">
    <source>
        <dbReference type="SAM" id="MobiDB-lite"/>
    </source>
</evidence>
<evidence type="ECO:0000313" key="11">
    <source>
        <dbReference type="Proteomes" id="UP000551758"/>
    </source>
</evidence>
<feature type="region of interest" description="Disordered" evidence="9">
    <location>
        <begin position="1"/>
        <end position="123"/>
    </location>
</feature>
<dbReference type="InterPro" id="IPR047297">
    <property type="entry name" value="FXYD_motif"/>
</dbReference>
<dbReference type="GO" id="GO:0006811">
    <property type="term" value="P:monoatomic ion transport"/>
    <property type="evidence" value="ECO:0007669"/>
    <property type="project" value="UniProtKB-KW"/>
</dbReference>